<accession>A0ACC1HKD5</accession>
<keyword evidence="2" id="KW-1185">Reference proteome</keyword>
<evidence type="ECO:0000313" key="1">
    <source>
        <dbReference type="EMBL" id="KAJ1674379.1"/>
    </source>
</evidence>
<comment type="caution">
    <text evidence="1">The sequence shown here is derived from an EMBL/GenBank/DDBJ whole genome shotgun (WGS) entry which is preliminary data.</text>
</comment>
<dbReference type="EMBL" id="JAMZIH010006016">
    <property type="protein sequence ID" value="KAJ1674379.1"/>
    <property type="molecule type" value="Genomic_DNA"/>
</dbReference>
<proteinExistence type="predicted"/>
<dbReference type="Proteomes" id="UP001145114">
    <property type="component" value="Unassembled WGS sequence"/>
</dbReference>
<sequence>STVYRHVIDDVIRNVQRDFEDNGVDPSVLEELQRSWEMKVIQSRVAIFPNDKDGGASTSGEGDGGYGGAYSNGTGGRADASGIDASSLVSHPQNAASLAAIINTSDSDAPSAAALASLAQSGNDNLLNDEGISYDDSIHPGSSRPSSYMGENAGYGYSASYGTSPQHREGDDKETGNATADTATPTASSENNSASRNIPQMDGAGDLAEGDDLNKLSLEDAKALWESVKCKRRIAQVDGEADDDYAVGDQQQQQRKEIDDSVINSDLDSEEDYELDDGTDMILCQYDKVTRSKNKWKCILKEGIILVNGRDFLFYKATGDFEW</sequence>
<name>A0ACC1HKD5_9FUNG</name>
<gene>
    <name evidence="1" type="primary">TOA1</name>
    <name evidence="1" type="ORF">EV182_003395</name>
</gene>
<feature type="non-terminal residue" evidence="1">
    <location>
        <position position="1"/>
    </location>
</feature>
<protein>
    <submittedName>
        <fullName evidence="1">Transcription factor IIA subunit alpha</fullName>
    </submittedName>
</protein>
<reference evidence="1" key="1">
    <citation type="submission" date="2022-06" db="EMBL/GenBank/DDBJ databases">
        <title>Phylogenomic reconstructions and comparative analyses of Kickxellomycotina fungi.</title>
        <authorList>
            <person name="Reynolds N.K."/>
            <person name="Stajich J.E."/>
            <person name="Barry K."/>
            <person name="Grigoriev I.V."/>
            <person name="Crous P."/>
            <person name="Smith M.E."/>
        </authorList>
    </citation>
    <scope>NUCLEOTIDE SEQUENCE</scope>
    <source>
        <strain evidence="1">RSA 2271</strain>
    </source>
</reference>
<evidence type="ECO:0000313" key="2">
    <source>
        <dbReference type="Proteomes" id="UP001145114"/>
    </source>
</evidence>
<organism evidence="1 2">
    <name type="scientific">Spiromyces aspiralis</name>
    <dbReference type="NCBI Taxonomy" id="68401"/>
    <lineage>
        <taxon>Eukaryota</taxon>
        <taxon>Fungi</taxon>
        <taxon>Fungi incertae sedis</taxon>
        <taxon>Zoopagomycota</taxon>
        <taxon>Kickxellomycotina</taxon>
        <taxon>Kickxellomycetes</taxon>
        <taxon>Kickxellales</taxon>
        <taxon>Kickxellaceae</taxon>
        <taxon>Spiromyces</taxon>
    </lineage>
</organism>